<gene>
    <name evidence="3" type="ORF">CAOG_007811</name>
</gene>
<name>A0A0D2W0I1_CAPO3</name>
<organism evidence="3 4">
    <name type="scientific">Capsaspora owczarzaki (strain ATCC 30864)</name>
    <dbReference type="NCBI Taxonomy" id="595528"/>
    <lineage>
        <taxon>Eukaryota</taxon>
        <taxon>Filasterea</taxon>
        <taxon>Capsaspora</taxon>
    </lineage>
</organism>
<feature type="region of interest" description="Disordered" evidence="1">
    <location>
        <begin position="559"/>
        <end position="583"/>
    </location>
</feature>
<dbReference type="GO" id="GO:0005737">
    <property type="term" value="C:cytoplasm"/>
    <property type="evidence" value="ECO:0007669"/>
    <property type="project" value="TreeGrafter"/>
</dbReference>
<feature type="compositionally biased region" description="Acidic residues" evidence="1">
    <location>
        <begin position="103"/>
        <end position="114"/>
    </location>
</feature>
<accession>A0A0D2W0I1</accession>
<dbReference type="OrthoDB" id="10257471at2759"/>
<dbReference type="GO" id="GO:0019005">
    <property type="term" value="C:SCF ubiquitin ligase complex"/>
    <property type="evidence" value="ECO:0007669"/>
    <property type="project" value="TreeGrafter"/>
</dbReference>
<protein>
    <recommendedName>
        <fullName evidence="2">F-box domain-containing protein</fullName>
    </recommendedName>
</protein>
<proteinExistence type="predicted"/>
<dbReference type="PANTHER" id="PTHR12874:SF9">
    <property type="entry name" value="F-BOX ONLY PROTEIN 48"/>
    <property type="match status" value="1"/>
</dbReference>
<evidence type="ECO:0000259" key="2">
    <source>
        <dbReference type="PROSITE" id="PS50181"/>
    </source>
</evidence>
<feature type="region of interest" description="Disordered" evidence="1">
    <location>
        <begin position="190"/>
        <end position="219"/>
    </location>
</feature>
<dbReference type="Pfam" id="PF12937">
    <property type="entry name" value="F-box-like"/>
    <property type="match status" value="1"/>
</dbReference>
<dbReference type="Gene3D" id="1.20.1280.50">
    <property type="match status" value="1"/>
</dbReference>
<evidence type="ECO:0000313" key="4">
    <source>
        <dbReference type="Proteomes" id="UP000008743"/>
    </source>
</evidence>
<keyword evidence="4" id="KW-1185">Reference proteome</keyword>
<dbReference type="EMBL" id="KE346375">
    <property type="protein sequence ID" value="KJE97707.1"/>
    <property type="molecule type" value="Genomic_DNA"/>
</dbReference>
<feature type="region of interest" description="Disordered" evidence="1">
    <location>
        <begin position="35"/>
        <end position="57"/>
    </location>
</feature>
<dbReference type="PROSITE" id="PS50181">
    <property type="entry name" value="FBOX"/>
    <property type="match status" value="1"/>
</dbReference>
<feature type="compositionally biased region" description="Polar residues" evidence="1">
    <location>
        <begin position="572"/>
        <end position="583"/>
    </location>
</feature>
<dbReference type="Proteomes" id="UP000008743">
    <property type="component" value="Unassembled WGS sequence"/>
</dbReference>
<feature type="compositionally biased region" description="Polar residues" evidence="1">
    <location>
        <begin position="41"/>
        <end position="55"/>
    </location>
</feature>
<dbReference type="InterPro" id="IPR001810">
    <property type="entry name" value="F-box_dom"/>
</dbReference>
<dbReference type="SUPFAM" id="SSF81383">
    <property type="entry name" value="F-box domain"/>
    <property type="match status" value="1"/>
</dbReference>
<dbReference type="GO" id="GO:0031146">
    <property type="term" value="P:SCF-dependent proteasomal ubiquitin-dependent protein catabolic process"/>
    <property type="evidence" value="ECO:0007669"/>
    <property type="project" value="TreeGrafter"/>
</dbReference>
<dbReference type="SMART" id="SM00256">
    <property type="entry name" value="FBOX"/>
    <property type="match status" value="1"/>
</dbReference>
<evidence type="ECO:0000313" key="3">
    <source>
        <dbReference type="EMBL" id="KJE97707.1"/>
    </source>
</evidence>
<sequence length="771" mass="82058">MATSRASARFGGAQIQNRLAVSNRLAGSNLTTRLGAPAATSGLTRPVSASTSQAGPSAKPTAVIAHAAAAEAAYGHELDLDEEDATITASAGHAPIPSNASFDTEESATYEDEDEDVTIRGGAVMKAPSLTSVATLVPETSVAVVDQEQSSRDELDHVLRGMIEGSTDVVMRPNIFDGPMGMLSGFTTPVTGSPVQARRASRAGTSSASSSRRNSFAVYQGRDSSRLSISSMHLPEGERKDILGLLPPELALVILSQLDVQDLCRASAVSRTWRNLCATPRLWQPFCHALLGGGMNSIAASTTDLRSMYCHMQQINHQAQKTHLRQTEIESNMQRLGVAASPSSNSALRTPSVPSAVRARQALLPSNDNSGASEPGNILQQMMPQSATTARNRMLRRPNQENTMITPMRSNTLEAPNSVTSTQRMASRLSMGMTPGSSFTTPSRGIDADDSEQVLSVTRPRMGQVPAQRLFQNQPSNVSVPIPGFGGALHTPGRIGLSAQMPSSAHRAGRLHQEQSQDDFLHHARMQPTAQSATITMESNDNVSAASDRIWARIRQDKQQQEAAKTLPEITGSLSRPAFTSYQPRTAHSTNIYMDAGVSSNAPRSGPAAGVGSAALNQALHSLQNNLANTAPVGGATLPVDKPVILTSDADEPRSRKCPVCPDMLTRDPTTQGVGCCAQCNKRWCWSCLRDMVAHTACTSTSYQSPSKRLAARSAARVNNQSIARQLHNHAAGENATVSALPSPAVSRPVRTVARPELIGTSDSKARLRRI</sequence>
<feature type="compositionally biased region" description="Low complexity" evidence="1">
    <location>
        <begin position="202"/>
        <end position="217"/>
    </location>
</feature>
<dbReference type="STRING" id="595528.A0A0D2W0I1"/>
<reference evidence="4" key="1">
    <citation type="submission" date="2011-02" db="EMBL/GenBank/DDBJ databases">
        <title>The Genome Sequence of Capsaspora owczarzaki ATCC 30864.</title>
        <authorList>
            <person name="Russ C."/>
            <person name="Cuomo C."/>
            <person name="Burger G."/>
            <person name="Gray M.W."/>
            <person name="Holland P.W.H."/>
            <person name="King N."/>
            <person name="Lang F.B.F."/>
            <person name="Roger A.J."/>
            <person name="Ruiz-Trillo I."/>
            <person name="Young S.K."/>
            <person name="Zeng Q."/>
            <person name="Gargeya S."/>
            <person name="Alvarado L."/>
            <person name="Berlin A."/>
            <person name="Chapman S.B."/>
            <person name="Chen Z."/>
            <person name="Freedman E."/>
            <person name="Gellesch M."/>
            <person name="Goldberg J."/>
            <person name="Griggs A."/>
            <person name="Gujja S."/>
            <person name="Heilman E."/>
            <person name="Heiman D."/>
            <person name="Howarth C."/>
            <person name="Mehta T."/>
            <person name="Neiman D."/>
            <person name="Pearson M."/>
            <person name="Roberts A."/>
            <person name="Saif S."/>
            <person name="Shea T."/>
            <person name="Shenoy N."/>
            <person name="Sisk P."/>
            <person name="Stolte C."/>
            <person name="Sykes S."/>
            <person name="White J."/>
            <person name="Yandava C."/>
            <person name="Haas B."/>
            <person name="Nusbaum C."/>
            <person name="Birren B."/>
        </authorList>
    </citation>
    <scope>NUCLEOTIDE SEQUENCE</scope>
    <source>
        <strain evidence="4">ATCC 30864</strain>
    </source>
</reference>
<dbReference type="PANTHER" id="PTHR12874">
    <property type="entry name" value="F-BOX ONLY PROTEIN 48-RELATED"/>
    <property type="match status" value="1"/>
</dbReference>
<dbReference type="RefSeq" id="XP_004342884.2">
    <property type="nucleotide sequence ID" value="XM_004342835.2"/>
</dbReference>
<feature type="domain" description="F-box" evidence="2">
    <location>
        <begin position="240"/>
        <end position="286"/>
    </location>
</feature>
<dbReference type="InterPro" id="IPR036047">
    <property type="entry name" value="F-box-like_dom_sf"/>
</dbReference>
<evidence type="ECO:0000256" key="1">
    <source>
        <dbReference type="SAM" id="MobiDB-lite"/>
    </source>
</evidence>
<feature type="region of interest" description="Disordered" evidence="1">
    <location>
        <begin position="91"/>
        <end position="114"/>
    </location>
</feature>
<dbReference type="AlphaFoldDB" id="A0A0D2W0I1"/>
<dbReference type="InParanoid" id="A0A0D2W0I1"/>